<evidence type="ECO:0000259" key="1">
    <source>
        <dbReference type="Pfam" id="PF13409"/>
    </source>
</evidence>
<proteinExistence type="predicted"/>
<feature type="domain" description="Glutathione S-transferase UstS-like C-terminal" evidence="2">
    <location>
        <begin position="103"/>
        <end position="199"/>
    </location>
</feature>
<dbReference type="Proteomes" id="UP000603453">
    <property type="component" value="Unassembled WGS sequence"/>
</dbReference>
<dbReference type="SUPFAM" id="SSF52833">
    <property type="entry name" value="Thioredoxin-like"/>
    <property type="match status" value="1"/>
</dbReference>
<organism evidence="3 4">
    <name type="scientific">Mucor saturninus</name>
    <dbReference type="NCBI Taxonomy" id="64648"/>
    <lineage>
        <taxon>Eukaryota</taxon>
        <taxon>Fungi</taxon>
        <taxon>Fungi incertae sedis</taxon>
        <taxon>Mucoromycota</taxon>
        <taxon>Mucoromycotina</taxon>
        <taxon>Mucoromycetes</taxon>
        <taxon>Mucorales</taxon>
        <taxon>Mucorineae</taxon>
        <taxon>Mucoraceae</taxon>
        <taxon>Mucor</taxon>
    </lineage>
</organism>
<dbReference type="EMBL" id="JAEPRD010000024">
    <property type="protein sequence ID" value="KAG2207526.1"/>
    <property type="molecule type" value="Genomic_DNA"/>
</dbReference>
<dbReference type="SUPFAM" id="SSF47616">
    <property type="entry name" value="GST C-terminal domain-like"/>
    <property type="match status" value="1"/>
</dbReference>
<comment type="caution">
    <text evidence="3">The sequence shown here is derived from an EMBL/GenBank/DDBJ whole genome shotgun (WGS) entry which is preliminary data.</text>
</comment>
<dbReference type="InterPro" id="IPR054416">
    <property type="entry name" value="GST_UstS-like_C"/>
</dbReference>
<dbReference type="InterPro" id="IPR036249">
    <property type="entry name" value="Thioredoxin-like_sf"/>
</dbReference>
<keyword evidence="4" id="KW-1185">Reference proteome</keyword>
<evidence type="ECO:0000259" key="2">
    <source>
        <dbReference type="Pfam" id="PF22041"/>
    </source>
</evidence>
<evidence type="ECO:0008006" key="5">
    <source>
        <dbReference type="Google" id="ProtNLM"/>
    </source>
</evidence>
<protein>
    <recommendedName>
        <fullName evidence="5">GST N-terminal domain-containing protein</fullName>
    </recommendedName>
</protein>
<reference evidence="3" key="1">
    <citation type="submission" date="2020-12" db="EMBL/GenBank/DDBJ databases">
        <title>Metabolic potential, ecology and presence of endohyphal bacteria is reflected in genomic diversity of Mucoromycotina.</title>
        <authorList>
            <person name="Muszewska A."/>
            <person name="Okrasinska A."/>
            <person name="Steczkiewicz K."/>
            <person name="Drgas O."/>
            <person name="Orlowska M."/>
            <person name="Perlinska-Lenart U."/>
            <person name="Aleksandrzak-Piekarczyk T."/>
            <person name="Szatraj K."/>
            <person name="Zielenkiewicz U."/>
            <person name="Pilsyk S."/>
            <person name="Malc E."/>
            <person name="Mieczkowski P."/>
            <person name="Kruszewska J.S."/>
            <person name="Biernat P."/>
            <person name="Pawlowska J."/>
        </authorList>
    </citation>
    <scope>NUCLEOTIDE SEQUENCE</scope>
    <source>
        <strain evidence="3">WA0000017839</strain>
    </source>
</reference>
<evidence type="ECO:0000313" key="3">
    <source>
        <dbReference type="EMBL" id="KAG2207526.1"/>
    </source>
</evidence>
<dbReference type="InterPro" id="IPR036282">
    <property type="entry name" value="Glutathione-S-Trfase_C_sf"/>
</dbReference>
<dbReference type="InterPro" id="IPR004045">
    <property type="entry name" value="Glutathione_S-Trfase_N"/>
</dbReference>
<feature type="domain" description="GST N-terminal" evidence="1">
    <location>
        <begin position="18"/>
        <end position="87"/>
    </location>
</feature>
<gene>
    <name evidence="3" type="ORF">INT47_004276</name>
</gene>
<accession>A0A8H7RDB2</accession>
<evidence type="ECO:0000313" key="4">
    <source>
        <dbReference type="Proteomes" id="UP000603453"/>
    </source>
</evidence>
<dbReference type="Gene3D" id="3.40.30.10">
    <property type="entry name" value="Glutaredoxin"/>
    <property type="match status" value="1"/>
</dbReference>
<dbReference type="OrthoDB" id="4951845at2759"/>
<dbReference type="Pfam" id="PF22041">
    <property type="entry name" value="GST_C_7"/>
    <property type="match status" value="1"/>
</dbReference>
<dbReference type="AlphaFoldDB" id="A0A8H7RDB2"/>
<dbReference type="Gene3D" id="1.20.1050.10">
    <property type="match status" value="1"/>
</dbReference>
<sequence length="233" mass="26853">MAQIRFFDLELNIPGQIWSPNTCKTRFALNIKNISYETEWVTFSNLYTIIPAITKTDKKPTVPIIVDLSHHNKVIQDSWDIALYLEENFPDTPSLFHGNVGLHKFFYDYCTFNILPILFKMIVLSIDCGPSQAWFRKNNEAKFGTTLEVYAGDSNKNMEALKLALVPIYHVLKKYPFITGDKVGWADVVLAAHFTMLQELRPDLFKLVFAHPLLSAWWKLTYKYRTGNVPASL</sequence>
<dbReference type="Pfam" id="PF13409">
    <property type="entry name" value="GST_N_2"/>
    <property type="match status" value="1"/>
</dbReference>
<name>A0A8H7RDB2_9FUNG</name>